<dbReference type="EMBL" id="CP045273">
    <property type="protein sequence ID" value="QJX80734.1"/>
    <property type="molecule type" value="Genomic_DNA"/>
</dbReference>
<dbReference type="Proteomes" id="UP000501076">
    <property type="component" value="Plasmid pFDU301A"/>
</dbReference>
<evidence type="ECO:0000313" key="3">
    <source>
        <dbReference type="Proteomes" id="UP000501076"/>
    </source>
</evidence>
<proteinExistence type="predicted"/>
<evidence type="ECO:0000313" key="2">
    <source>
        <dbReference type="EMBL" id="QJX80734.1"/>
    </source>
</evidence>
<keyword evidence="2" id="KW-0614">Plasmid</keyword>
<keyword evidence="1" id="KW-1133">Transmembrane helix</keyword>
<reference evidence="2 3" key="1">
    <citation type="submission" date="2019-10" db="EMBL/GenBank/DDBJ databases">
        <title>Complete genome sequences for adaption low water activity.</title>
        <authorList>
            <person name="Zhao L."/>
            <person name="Zhong J."/>
        </authorList>
    </citation>
    <scope>NUCLEOTIDE SEQUENCE [LARGE SCALE GENOMIC DNA]</scope>
    <source>
        <strain evidence="2 3">FDU301</strain>
        <plasmid evidence="3">pfdu301a</plasmid>
    </source>
</reference>
<name>A0A6M6E5D0_PRIMG</name>
<organism evidence="2 3">
    <name type="scientific">Priestia megaterium</name>
    <name type="common">Bacillus megaterium</name>
    <dbReference type="NCBI Taxonomy" id="1404"/>
    <lineage>
        <taxon>Bacteria</taxon>
        <taxon>Bacillati</taxon>
        <taxon>Bacillota</taxon>
        <taxon>Bacilli</taxon>
        <taxon>Bacillales</taxon>
        <taxon>Bacillaceae</taxon>
        <taxon>Priestia</taxon>
    </lineage>
</organism>
<geneLocation type="plasmid" evidence="3">
    <name>pfdu301a</name>
</geneLocation>
<protein>
    <submittedName>
        <fullName evidence="2">Uncharacterized protein</fullName>
    </submittedName>
</protein>
<evidence type="ECO:0000256" key="1">
    <source>
        <dbReference type="SAM" id="Phobius"/>
    </source>
</evidence>
<accession>A0A6M6E5D0</accession>
<gene>
    <name evidence="2" type="ORF">FDZ14_32100</name>
</gene>
<keyword evidence="1" id="KW-0472">Membrane</keyword>
<feature type="transmembrane region" description="Helical" evidence="1">
    <location>
        <begin position="9"/>
        <end position="30"/>
    </location>
</feature>
<dbReference type="AlphaFoldDB" id="A0A6M6E5D0"/>
<keyword evidence="1" id="KW-0812">Transmembrane</keyword>
<dbReference type="RefSeq" id="WP_171778731.1">
    <property type="nucleotide sequence ID" value="NZ_CP045273.1"/>
</dbReference>
<sequence>MKKTIKSSSFWIGIVIGIAIIIAGLALFYYSDEKRLEKEQLSALKLSQKNLEKDFKEFDSLPDAKKDKKQYVKQIDKISNSIEYEYNDLVEIEPPEKTVYIHTGVLDNLELILDNLDSVDLLIDNKHEDAVKPFEDYIDDLMLYVNKDIEKQIKKLSK</sequence>